<feature type="transmembrane region" description="Helical" evidence="1">
    <location>
        <begin position="7"/>
        <end position="25"/>
    </location>
</feature>
<dbReference type="EMBL" id="CP133461">
    <property type="protein sequence ID" value="WMV75837.1"/>
    <property type="molecule type" value="Genomic_DNA"/>
</dbReference>
<dbReference type="Proteomes" id="UP001297580">
    <property type="component" value="Chromosome"/>
</dbReference>
<organism evidence="2 3">
    <name type="scientific">Geobacillus thermodenitrificans</name>
    <dbReference type="NCBI Taxonomy" id="33940"/>
    <lineage>
        <taxon>Bacteria</taxon>
        <taxon>Bacillati</taxon>
        <taxon>Bacillota</taxon>
        <taxon>Bacilli</taxon>
        <taxon>Bacillales</taxon>
        <taxon>Anoxybacillaceae</taxon>
        <taxon>Geobacillus</taxon>
    </lineage>
</organism>
<keyword evidence="1" id="KW-0472">Membrane</keyword>
<keyword evidence="1" id="KW-0812">Transmembrane</keyword>
<evidence type="ECO:0000256" key="1">
    <source>
        <dbReference type="SAM" id="Phobius"/>
    </source>
</evidence>
<evidence type="ECO:0000313" key="2">
    <source>
        <dbReference type="EMBL" id="WMV75837.1"/>
    </source>
</evidence>
<keyword evidence="3" id="KW-1185">Reference proteome</keyword>
<sequence length="63" mass="7102">MNKYQKLSIGIMIGVPLFFFLVSMFTGKWGFFLWSVPPSLISGMVGFFASKNANQNPDHSQQN</sequence>
<name>A0ABY9QCX2_GEOTD</name>
<feature type="transmembrane region" description="Helical" evidence="1">
    <location>
        <begin position="31"/>
        <end position="49"/>
    </location>
</feature>
<reference evidence="2 3" key="1">
    <citation type="submission" date="2023-08" db="EMBL/GenBank/DDBJ databases">
        <title>Complete genome sequence of Geobacillus thermodenitrificans K1041, a genetically tractable strain representative of the genus Geobacillus.</title>
        <authorList>
            <person name="Kani S."/>
            <person name="Suzuki H."/>
        </authorList>
    </citation>
    <scope>NUCLEOTIDE SEQUENCE [LARGE SCALE GENOMIC DNA]</scope>
    <source>
        <strain evidence="2 3">K1041</strain>
    </source>
</reference>
<dbReference type="RefSeq" id="WP_008880225.1">
    <property type="nucleotide sequence ID" value="NZ_CP017690.1"/>
</dbReference>
<proteinExistence type="predicted"/>
<accession>A0ABY9QCX2</accession>
<dbReference type="GeneID" id="87622964"/>
<protein>
    <submittedName>
        <fullName evidence="2">Uncharacterized protein</fullName>
    </submittedName>
</protein>
<gene>
    <name evidence="2" type="ORF">HSX42_16680</name>
</gene>
<evidence type="ECO:0000313" key="3">
    <source>
        <dbReference type="Proteomes" id="UP001297580"/>
    </source>
</evidence>
<keyword evidence="1" id="KW-1133">Transmembrane helix</keyword>